<proteinExistence type="predicted"/>
<dbReference type="EMBL" id="CABIJS010000013">
    <property type="protein sequence ID" value="VUZ39375.1"/>
    <property type="molecule type" value="Genomic_DNA"/>
</dbReference>
<name>A0A564XWH2_HYMDI</name>
<keyword evidence="2" id="KW-1185">Reference proteome</keyword>
<evidence type="ECO:0000313" key="2">
    <source>
        <dbReference type="Proteomes" id="UP000321570"/>
    </source>
</evidence>
<reference evidence="1 2" key="1">
    <citation type="submission" date="2019-07" db="EMBL/GenBank/DDBJ databases">
        <authorList>
            <person name="Jastrzebski P J."/>
            <person name="Paukszto L."/>
            <person name="Jastrzebski P J."/>
        </authorList>
    </citation>
    <scope>NUCLEOTIDE SEQUENCE [LARGE SCALE GENOMIC DNA]</scope>
    <source>
        <strain evidence="1 2">WMS-il1</strain>
    </source>
</reference>
<organism evidence="1 2">
    <name type="scientific">Hymenolepis diminuta</name>
    <name type="common">Rat tapeworm</name>
    <dbReference type="NCBI Taxonomy" id="6216"/>
    <lineage>
        <taxon>Eukaryota</taxon>
        <taxon>Metazoa</taxon>
        <taxon>Spiralia</taxon>
        <taxon>Lophotrochozoa</taxon>
        <taxon>Platyhelminthes</taxon>
        <taxon>Cestoda</taxon>
        <taxon>Eucestoda</taxon>
        <taxon>Cyclophyllidea</taxon>
        <taxon>Hymenolepididae</taxon>
        <taxon>Hymenolepis</taxon>
    </lineage>
</organism>
<protein>
    <submittedName>
        <fullName evidence="1">Uncharacterized protein</fullName>
    </submittedName>
</protein>
<dbReference type="AlphaFoldDB" id="A0A564XWH2"/>
<evidence type="ECO:0000313" key="1">
    <source>
        <dbReference type="EMBL" id="VUZ39375.1"/>
    </source>
</evidence>
<sequence length="58" mass="6660">MDPKDYKNVGLFNQILIIGKTFAKWYARYRDIFENSTVTPLELPCCSVNSADATMTHM</sequence>
<dbReference type="Proteomes" id="UP000321570">
    <property type="component" value="Unassembled WGS sequence"/>
</dbReference>
<accession>A0A564XWH2</accession>
<gene>
    <name evidence="1" type="ORF">WMSIL1_LOCUS668</name>
</gene>